<reference evidence="3" key="2">
    <citation type="submission" date="2016-01" db="EMBL/GenBank/DDBJ databases">
        <title>Six Aerococcus type strain genome sequencing and assembly using PacBio and Illumina Hiseq.</title>
        <authorList>
            <person name="Carkaci D."/>
            <person name="Dargis R."/>
            <person name="Nielsen X.C."/>
            <person name="Skovgaard O."/>
            <person name="Fuursted K."/>
            <person name="Christensen J.J."/>
        </authorList>
    </citation>
    <scope>NUCLEOTIDE SEQUENCE [LARGE SCALE GENOMIC DNA]</scope>
    <source>
        <strain evidence="3">CCUG43001</strain>
    </source>
</reference>
<reference evidence="2 4" key="3">
    <citation type="submission" date="2017-12" db="EMBL/GenBank/DDBJ databases">
        <title>Phylogenetic diversity of female urinary microbiome.</title>
        <authorList>
            <person name="Thomas-White K."/>
            <person name="Wolfe A.J."/>
        </authorList>
    </citation>
    <scope>NUCLEOTIDE SEQUENCE [LARGE SCALE GENOMIC DNA]</scope>
    <source>
        <strain evidence="2 4">UMB0139</strain>
    </source>
</reference>
<sequence length="243" mass="27276">MTKPIIGIPMNRLTSDDEHYTGLPIFYTHEGFPKGLIKAGGTPIFFPLTQKAETEYYLDLVDAVIFTGGQDLSPHLYGEEPGFKLQNISHERDIFEMAVFHSAWKRKLPILGVCRGMQLMNVSLGGSLYQDLSENPDVRIQHVQKSATNIATHSIRVKANSWISQSYFDGDLVNSYHHQGVKKVADALQATAWSPDGVVEAIEAKDDDHFAVGVQFHPEWHHAHGPSEDFFKGFIDTIKELKK</sequence>
<dbReference type="KEGG" id="asan:AWM72_01960"/>
<dbReference type="FunFam" id="3.40.50.880:FF:000030">
    <property type="entry name" value="Gamma-glutamyl-gamma-aminobutyrate hydrolase PuuD"/>
    <property type="match status" value="1"/>
</dbReference>
<dbReference type="SUPFAM" id="SSF52317">
    <property type="entry name" value="Class I glutamine amidotransferase-like"/>
    <property type="match status" value="1"/>
</dbReference>
<evidence type="ECO:0000313" key="2">
    <source>
        <dbReference type="EMBL" id="PKZ21672.1"/>
    </source>
</evidence>
<gene>
    <name evidence="1" type="ORF">AWM72_01960</name>
    <name evidence="2" type="ORF">CYJ28_07140</name>
</gene>
<protein>
    <submittedName>
        <fullName evidence="2">Gamma-glutamyl-gamma-aminobutyrate hydrolase family protein</fullName>
    </submittedName>
</protein>
<evidence type="ECO:0000313" key="1">
    <source>
        <dbReference type="EMBL" id="AMB93600.1"/>
    </source>
</evidence>
<dbReference type="CDD" id="cd01745">
    <property type="entry name" value="GATase1_2"/>
    <property type="match status" value="1"/>
</dbReference>
<dbReference type="PROSITE" id="PS51273">
    <property type="entry name" value="GATASE_TYPE_1"/>
    <property type="match status" value="1"/>
</dbReference>
<dbReference type="Pfam" id="PF07722">
    <property type="entry name" value="Peptidase_C26"/>
    <property type="match status" value="1"/>
</dbReference>
<dbReference type="Proteomes" id="UP000234239">
    <property type="component" value="Unassembled WGS sequence"/>
</dbReference>
<dbReference type="InterPro" id="IPR044668">
    <property type="entry name" value="PuuD-like"/>
</dbReference>
<dbReference type="GO" id="GO:0033969">
    <property type="term" value="F:gamma-glutamyl-gamma-aminobutyrate hydrolase activity"/>
    <property type="evidence" value="ECO:0007669"/>
    <property type="project" value="TreeGrafter"/>
</dbReference>
<dbReference type="EMBL" id="PKGY01000003">
    <property type="protein sequence ID" value="PKZ21672.1"/>
    <property type="molecule type" value="Genomic_DNA"/>
</dbReference>
<dbReference type="InterPro" id="IPR011697">
    <property type="entry name" value="Peptidase_C26"/>
</dbReference>
<name>A0A0X8FAI2_9LACT</name>
<dbReference type="EMBL" id="CP014160">
    <property type="protein sequence ID" value="AMB93600.1"/>
    <property type="molecule type" value="Genomic_DNA"/>
</dbReference>
<dbReference type="PANTHER" id="PTHR43235:SF1">
    <property type="entry name" value="GLUTAMINE AMIDOTRANSFERASE PB2B2.05-RELATED"/>
    <property type="match status" value="1"/>
</dbReference>
<dbReference type="GO" id="GO:0006598">
    <property type="term" value="P:polyamine catabolic process"/>
    <property type="evidence" value="ECO:0007669"/>
    <property type="project" value="TreeGrafter"/>
</dbReference>
<dbReference type="Gene3D" id="3.40.50.880">
    <property type="match status" value="1"/>
</dbReference>
<keyword evidence="3" id="KW-1185">Reference proteome</keyword>
<dbReference type="AlphaFoldDB" id="A0A0X8FAI2"/>
<keyword evidence="2" id="KW-0378">Hydrolase</keyword>
<evidence type="ECO:0000313" key="3">
    <source>
        <dbReference type="Proteomes" id="UP000069912"/>
    </source>
</evidence>
<accession>A0A0X8FAI2</accession>
<organism evidence="1 3">
    <name type="scientific">Aerococcus sanguinicola</name>
    <dbReference type="NCBI Taxonomy" id="119206"/>
    <lineage>
        <taxon>Bacteria</taxon>
        <taxon>Bacillati</taxon>
        <taxon>Bacillota</taxon>
        <taxon>Bacilli</taxon>
        <taxon>Lactobacillales</taxon>
        <taxon>Aerococcaceae</taxon>
        <taxon>Aerococcus</taxon>
    </lineage>
</organism>
<dbReference type="GO" id="GO:0005829">
    <property type="term" value="C:cytosol"/>
    <property type="evidence" value="ECO:0007669"/>
    <property type="project" value="TreeGrafter"/>
</dbReference>
<dbReference type="Proteomes" id="UP000069912">
    <property type="component" value="Chromosome"/>
</dbReference>
<dbReference type="GeneID" id="92902835"/>
<dbReference type="InterPro" id="IPR029062">
    <property type="entry name" value="Class_I_gatase-like"/>
</dbReference>
<dbReference type="RefSeq" id="WP_067972372.1">
    <property type="nucleotide sequence ID" value="NZ_CAJHKM010000006.1"/>
</dbReference>
<dbReference type="PANTHER" id="PTHR43235">
    <property type="entry name" value="GLUTAMINE AMIDOTRANSFERASE PB2B2.05-RELATED"/>
    <property type="match status" value="1"/>
</dbReference>
<dbReference type="OrthoDB" id="9813383at2"/>
<reference evidence="1 3" key="1">
    <citation type="journal article" date="2016" name="Genome Announc.">
        <title>Complete Genome Sequences of Aerococcus christensenii CCUG 28831T, Aerococcus sanguinicola CCUG 43001T, Aerococcus urinae CCUG 36881T, Aerococcus urinaeequi CCUG 28094T, Aerococcus urinaehominis CCUG 42038 BT, and Aerococcus viridans CCUG 4311T.</title>
        <authorList>
            <person name="Carkaci D."/>
            <person name="Dargis R."/>
            <person name="Nielsen X.C."/>
            <person name="Skovgaard O."/>
            <person name="Fuursted K."/>
            <person name="Christensen J.J."/>
        </authorList>
    </citation>
    <scope>NUCLEOTIDE SEQUENCE [LARGE SCALE GENOMIC DNA]</scope>
    <source>
        <strain evidence="1 3">CCUG43001</strain>
    </source>
</reference>
<proteinExistence type="predicted"/>
<evidence type="ECO:0000313" key="4">
    <source>
        <dbReference type="Proteomes" id="UP000234239"/>
    </source>
</evidence>